<name>U2USQ4_9ACTN</name>
<evidence type="ECO:0000259" key="2">
    <source>
        <dbReference type="PROSITE" id="PS51099"/>
    </source>
</evidence>
<dbReference type="STRING" id="1125712.HMPREF1316_0719"/>
<protein>
    <submittedName>
        <fullName evidence="3">PTS system, lactose/cellobiose-specific IIB subunit</fullName>
    </submittedName>
</protein>
<dbReference type="PATRIC" id="fig|1125712.3.peg.2375"/>
<dbReference type="InterPro" id="IPR003501">
    <property type="entry name" value="PTS_EIIB_2/3"/>
</dbReference>
<evidence type="ECO:0000313" key="3">
    <source>
        <dbReference type="EMBL" id="ERL06147.1"/>
    </source>
</evidence>
<dbReference type="InterPro" id="IPR013011">
    <property type="entry name" value="PTS_EIIB_2"/>
</dbReference>
<dbReference type="Pfam" id="PF02302">
    <property type="entry name" value="PTS_IIB"/>
    <property type="match status" value="1"/>
</dbReference>
<dbReference type="CDD" id="cd05566">
    <property type="entry name" value="PTS_IIB_galactitol"/>
    <property type="match status" value="1"/>
</dbReference>
<organism evidence="3 4">
    <name type="scientific">Olsenella profusa F0195</name>
    <dbReference type="NCBI Taxonomy" id="1125712"/>
    <lineage>
        <taxon>Bacteria</taxon>
        <taxon>Bacillati</taxon>
        <taxon>Actinomycetota</taxon>
        <taxon>Coriobacteriia</taxon>
        <taxon>Coriobacteriales</taxon>
        <taxon>Atopobiaceae</taxon>
        <taxon>Olsenella</taxon>
    </lineage>
</organism>
<keyword evidence="4" id="KW-1185">Reference proteome</keyword>
<dbReference type="RefSeq" id="WP_021727203.1">
    <property type="nucleotide sequence ID" value="NZ_AWEZ01000069.1"/>
</dbReference>
<evidence type="ECO:0000256" key="1">
    <source>
        <dbReference type="ARBA" id="ARBA00022679"/>
    </source>
</evidence>
<feature type="domain" description="PTS EIIB type-2" evidence="2">
    <location>
        <begin position="2"/>
        <end position="96"/>
    </location>
</feature>
<proteinExistence type="predicted"/>
<dbReference type="GO" id="GO:0009401">
    <property type="term" value="P:phosphoenolpyruvate-dependent sugar phosphotransferase system"/>
    <property type="evidence" value="ECO:0007669"/>
    <property type="project" value="InterPro"/>
</dbReference>
<evidence type="ECO:0000313" key="4">
    <source>
        <dbReference type="Proteomes" id="UP000016638"/>
    </source>
</evidence>
<dbReference type="EMBL" id="AWEZ01000069">
    <property type="protein sequence ID" value="ERL06147.1"/>
    <property type="molecule type" value="Genomic_DNA"/>
</dbReference>
<dbReference type="InterPro" id="IPR036095">
    <property type="entry name" value="PTS_EIIB-like_sf"/>
</dbReference>
<dbReference type="PROSITE" id="PS51099">
    <property type="entry name" value="PTS_EIIB_TYPE_2"/>
    <property type="match status" value="1"/>
</dbReference>
<dbReference type="AlphaFoldDB" id="U2USQ4"/>
<sequence>MKKLLIMCGAGHATSTIVRNKVEQWLDSEGLRNTVEIRQSAVASEIDNIQDGHYDAVLTTTQVPSYIQDKVINGLAILTGVGANVVFDQIKEQLNL</sequence>
<dbReference type="OrthoDB" id="3196672at2"/>
<accession>U2USQ4</accession>
<dbReference type="Gene3D" id="3.40.50.2300">
    <property type="match status" value="1"/>
</dbReference>
<dbReference type="SUPFAM" id="SSF52794">
    <property type="entry name" value="PTS system IIB component-like"/>
    <property type="match status" value="1"/>
</dbReference>
<keyword evidence="1" id="KW-0808">Transferase</keyword>
<comment type="caution">
    <text evidence="3">The sequence shown here is derived from an EMBL/GenBank/DDBJ whole genome shotgun (WGS) entry which is preliminary data.</text>
</comment>
<dbReference type="Proteomes" id="UP000016638">
    <property type="component" value="Unassembled WGS sequence"/>
</dbReference>
<reference evidence="3 4" key="1">
    <citation type="submission" date="2013-08" db="EMBL/GenBank/DDBJ databases">
        <authorList>
            <person name="Durkin A.S."/>
            <person name="Haft D.R."/>
            <person name="McCorrison J."/>
            <person name="Torralba M."/>
            <person name="Gillis M."/>
            <person name="Haft D.H."/>
            <person name="Methe B."/>
            <person name="Sutton G."/>
            <person name="Nelson K.E."/>
        </authorList>
    </citation>
    <scope>NUCLEOTIDE SEQUENCE [LARGE SCALE GENOMIC DNA]</scope>
    <source>
        <strain evidence="3 4">F0195</strain>
    </source>
</reference>
<dbReference type="eggNOG" id="COG3414">
    <property type="taxonomic scope" value="Bacteria"/>
</dbReference>
<gene>
    <name evidence="3" type="ORF">HMPREF1316_0719</name>
</gene>
<dbReference type="GO" id="GO:0008982">
    <property type="term" value="F:protein-N(PI)-phosphohistidine-sugar phosphotransferase activity"/>
    <property type="evidence" value="ECO:0007669"/>
    <property type="project" value="InterPro"/>
</dbReference>